<evidence type="ECO:0000313" key="3">
    <source>
        <dbReference type="Proteomes" id="UP000552097"/>
    </source>
</evidence>
<keyword evidence="3" id="KW-1185">Reference proteome</keyword>
<name>A0A7W9HUS0_9PSEU</name>
<comment type="caution">
    <text evidence="2">The sequence shown here is derived from an EMBL/GenBank/DDBJ whole genome shotgun (WGS) entry which is preliminary data.</text>
</comment>
<accession>A0A7W9HUS0</accession>
<organism evidence="2 3">
    <name type="scientific">Saccharothrix ecbatanensis</name>
    <dbReference type="NCBI Taxonomy" id="1105145"/>
    <lineage>
        <taxon>Bacteria</taxon>
        <taxon>Bacillati</taxon>
        <taxon>Actinomycetota</taxon>
        <taxon>Actinomycetes</taxon>
        <taxon>Pseudonocardiales</taxon>
        <taxon>Pseudonocardiaceae</taxon>
        <taxon>Saccharothrix</taxon>
    </lineage>
</organism>
<gene>
    <name evidence="2" type="ORF">F4560_008616</name>
</gene>
<feature type="compositionally biased region" description="Basic and acidic residues" evidence="1">
    <location>
        <begin position="1"/>
        <end position="10"/>
    </location>
</feature>
<protein>
    <submittedName>
        <fullName evidence="2">Uncharacterized protein</fullName>
    </submittedName>
</protein>
<dbReference type="AlphaFoldDB" id="A0A7W9HUS0"/>
<dbReference type="Proteomes" id="UP000552097">
    <property type="component" value="Unassembled WGS sequence"/>
</dbReference>
<evidence type="ECO:0000313" key="2">
    <source>
        <dbReference type="EMBL" id="MBB5808848.1"/>
    </source>
</evidence>
<sequence>MLRPRRDQGRVIEGAGMERGSDPTHVVSLSRMKPKPWVPTVFSACRYIGDGGWFGLRQCLPTPGSSGRCRCLKARYSRQLISTMAAIAVTTEPGGITGSHVAVRASRRNHVSGSWFRRDMAVKQGAERRLGEGHRCTASPCSPCRSPRSGGIHRARAWQPPSWPWRRRSGTARPQHRRVRQPHLRAPPQRPPSRARRPSDSEGGRRNRGTSPPKVRGRSSCVTASRGDPTPCRHRPHEEMWHSELGSWVS</sequence>
<feature type="compositionally biased region" description="Basic and acidic residues" evidence="1">
    <location>
        <begin position="126"/>
        <end position="135"/>
    </location>
</feature>
<feature type="compositionally biased region" description="Low complexity" evidence="1">
    <location>
        <begin position="136"/>
        <end position="149"/>
    </location>
</feature>
<reference evidence="2 3" key="1">
    <citation type="submission" date="2020-08" db="EMBL/GenBank/DDBJ databases">
        <title>Sequencing the genomes of 1000 actinobacteria strains.</title>
        <authorList>
            <person name="Klenk H.-P."/>
        </authorList>
    </citation>
    <scope>NUCLEOTIDE SEQUENCE [LARGE SCALE GENOMIC DNA]</scope>
    <source>
        <strain evidence="2 3">DSM 45486</strain>
    </source>
</reference>
<dbReference type="EMBL" id="JACHMO010000001">
    <property type="protein sequence ID" value="MBB5808848.1"/>
    <property type="molecule type" value="Genomic_DNA"/>
</dbReference>
<feature type="compositionally biased region" description="Basic residues" evidence="1">
    <location>
        <begin position="165"/>
        <end position="183"/>
    </location>
</feature>
<proteinExistence type="predicted"/>
<feature type="region of interest" description="Disordered" evidence="1">
    <location>
        <begin position="1"/>
        <end position="26"/>
    </location>
</feature>
<feature type="region of interest" description="Disordered" evidence="1">
    <location>
        <begin position="126"/>
        <end position="250"/>
    </location>
</feature>
<evidence type="ECO:0000256" key="1">
    <source>
        <dbReference type="SAM" id="MobiDB-lite"/>
    </source>
</evidence>